<feature type="region of interest" description="Disordered" evidence="1">
    <location>
        <begin position="122"/>
        <end position="176"/>
    </location>
</feature>
<evidence type="ECO:0000256" key="1">
    <source>
        <dbReference type="SAM" id="MobiDB-lite"/>
    </source>
</evidence>
<feature type="compositionally biased region" description="Basic and acidic residues" evidence="1">
    <location>
        <begin position="128"/>
        <end position="138"/>
    </location>
</feature>
<dbReference type="AlphaFoldDB" id="A0AAE0XSL3"/>
<gene>
    <name evidence="2" type="ORF">RRG08_023654</name>
</gene>
<organism evidence="2 3">
    <name type="scientific">Elysia crispata</name>
    <name type="common">lettuce slug</name>
    <dbReference type="NCBI Taxonomy" id="231223"/>
    <lineage>
        <taxon>Eukaryota</taxon>
        <taxon>Metazoa</taxon>
        <taxon>Spiralia</taxon>
        <taxon>Lophotrochozoa</taxon>
        <taxon>Mollusca</taxon>
        <taxon>Gastropoda</taxon>
        <taxon>Heterobranchia</taxon>
        <taxon>Euthyneura</taxon>
        <taxon>Panpulmonata</taxon>
        <taxon>Sacoglossa</taxon>
        <taxon>Placobranchoidea</taxon>
        <taxon>Plakobranchidae</taxon>
        <taxon>Elysia</taxon>
    </lineage>
</organism>
<reference evidence="2" key="1">
    <citation type="journal article" date="2023" name="G3 (Bethesda)">
        <title>A reference genome for the long-term kleptoplast-retaining sea slug Elysia crispata morphotype clarki.</title>
        <authorList>
            <person name="Eastman K.E."/>
            <person name="Pendleton A.L."/>
            <person name="Shaikh M.A."/>
            <person name="Suttiyut T."/>
            <person name="Ogas R."/>
            <person name="Tomko P."/>
            <person name="Gavelis G."/>
            <person name="Widhalm J.R."/>
            <person name="Wisecaver J.H."/>
        </authorList>
    </citation>
    <scope>NUCLEOTIDE SEQUENCE</scope>
    <source>
        <strain evidence="2">ECLA1</strain>
    </source>
</reference>
<accession>A0AAE0XSL3</accession>
<dbReference type="Proteomes" id="UP001283361">
    <property type="component" value="Unassembled WGS sequence"/>
</dbReference>
<evidence type="ECO:0000313" key="3">
    <source>
        <dbReference type="Proteomes" id="UP001283361"/>
    </source>
</evidence>
<proteinExistence type="predicted"/>
<sequence>MNLFTQQNIFKQTQRGMFFDVFINFIFYHGLKRSLYPKSCGDIDIITICCPLCVIPIQFQVAYVQHLGSFPLSSSPFEIDSNTYSPIFHGSEVSEILWNESGEKTHEYYVLECPTSPFFRQTYNRPDPIPKKTCDEVRRRRKQKPRSPSETVANHGNPEQRHMPDNRAKKISDPDKHSVVRCDGLYLKALNPRK</sequence>
<name>A0AAE0XSL3_9GAST</name>
<evidence type="ECO:0000313" key="2">
    <source>
        <dbReference type="EMBL" id="KAK3708252.1"/>
    </source>
</evidence>
<keyword evidence="3" id="KW-1185">Reference proteome</keyword>
<protein>
    <submittedName>
        <fullName evidence="2">Uncharacterized protein</fullName>
    </submittedName>
</protein>
<comment type="caution">
    <text evidence="2">The sequence shown here is derived from an EMBL/GenBank/DDBJ whole genome shotgun (WGS) entry which is preliminary data.</text>
</comment>
<dbReference type="EMBL" id="JAWDGP010007701">
    <property type="protein sequence ID" value="KAK3708252.1"/>
    <property type="molecule type" value="Genomic_DNA"/>
</dbReference>
<feature type="compositionally biased region" description="Basic and acidic residues" evidence="1">
    <location>
        <begin position="158"/>
        <end position="176"/>
    </location>
</feature>